<dbReference type="CDD" id="cd16383">
    <property type="entry name" value="GUN4"/>
    <property type="match status" value="1"/>
</dbReference>
<feature type="domain" description="Protein kinase" evidence="6">
    <location>
        <begin position="14"/>
        <end position="278"/>
    </location>
</feature>
<keyword evidence="8" id="KW-1185">Reference proteome</keyword>
<evidence type="ECO:0000256" key="3">
    <source>
        <dbReference type="ARBA" id="ARBA00022777"/>
    </source>
</evidence>
<dbReference type="RefSeq" id="WP_190419113.1">
    <property type="nucleotide sequence ID" value="NZ_JAMPKK010000022.1"/>
</dbReference>
<keyword evidence="2 5" id="KW-0547">Nucleotide-binding</keyword>
<protein>
    <submittedName>
        <fullName evidence="7">Serine/threonine-protein kinase</fullName>
    </submittedName>
</protein>
<dbReference type="SUPFAM" id="SSF140869">
    <property type="entry name" value="GUN4-like"/>
    <property type="match status" value="1"/>
</dbReference>
<dbReference type="PANTHER" id="PTHR43289">
    <property type="entry name" value="MITOGEN-ACTIVATED PROTEIN KINASE KINASE KINASE 20-RELATED"/>
    <property type="match status" value="1"/>
</dbReference>
<reference evidence="7 8" key="1">
    <citation type="submission" date="2022-04" db="EMBL/GenBank/DDBJ databases">
        <title>Positive selection, recombination, and allopatry shape intraspecific diversity of widespread and dominant cyanobacteria.</title>
        <authorList>
            <person name="Wei J."/>
            <person name="Shu W."/>
            <person name="Hu C."/>
        </authorList>
    </citation>
    <scope>NUCLEOTIDE SEQUENCE [LARGE SCALE GENOMIC DNA]</scope>
    <source>
        <strain evidence="7 8">GB2-A5</strain>
    </source>
</reference>
<dbReference type="InterPro" id="IPR017441">
    <property type="entry name" value="Protein_kinase_ATP_BS"/>
</dbReference>
<feature type="binding site" evidence="5">
    <location>
        <position position="44"/>
    </location>
    <ligand>
        <name>ATP</name>
        <dbReference type="ChEBI" id="CHEBI:30616"/>
    </ligand>
</feature>
<dbReference type="InterPro" id="IPR011009">
    <property type="entry name" value="Kinase-like_dom_sf"/>
</dbReference>
<evidence type="ECO:0000256" key="2">
    <source>
        <dbReference type="ARBA" id="ARBA00022741"/>
    </source>
</evidence>
<accession>A0ABV0JNY9</accession>
<dbReference type="Pfam" id="PF00069">
    <property type="entry name" value="Pkinase"/>
    <property type="match status" value="1"/>
</dbReference>
<dbReference type="InterPro" id="IPR008629">
    <property type="entry name" value="GUN4-like"/>
</dbReference>
<dbReference type="Gene3D" id="1.25.40.620">
    <property type="match status" value="1"/>
</dbReference>
<dbReference type="PROSITE" id="PS50011">
    <property type="entry name" value="PROTEIN_KINASE_DOM"/>
    <property type="match status" value="1"/>
</dbReference>
<dbReference type="PANTHER" id="PTHR43289:SF34">
    <property type="entry name" value="SERINE_THREONINE-PROTEIN KINASE YBDM-RELATED"/>
    <property type="match status" value="1"/>
</dbReference>
<dbReference type="CDD" id="cd14014">
    <property type="entry name" value="STKc_PknB_like"/>
    <property type="match status" value="1"/>
</dbReference>
<keyword evidence="1" id="KW-0808">Transferase</keyword>
<dbReference type="InterPro" id="IPR000719">
    <property type="entry name" value="Prot_kinase_dom"/>
</dbReference>
<dbReference type="Gene3D" id="1.10.510.10">
    <property type="entry name" value="Transferase(Phosphotransferase) domain 1"/>
    <property type="match status" value="1"/>
</dbReference>
<organism evidence="7 8">
    <name type="scientific">Funiculus sociatus GB2-A5</name>
    <dbReference type="NCBI Taxonomy" id="2933946"/>
    <lineage>
        <taxon>Bacteria</taxon>
        <taxon>Bacillati</taxon>
        <taxon>Cyanobacteriota</taxon>
        <taxon>Cyanophyceae</taxon>
        <taxon>Coleofasciculales</taxon>
        <taxon>Coleofasciculaceae</taxon>
        <taxon>Funiculus</taxon>
    </lineage>
</organism>
<dbReference type="GO" id="GO:0016301">
    <property type="term" value="F:kinase activity"/>
    <property type="evidence" value="ECO:0007669"/>
    <property type="project" value="UniProtKB-KW"/>
</dbReference>
<keyword evidence="3 7" id="KW-0418">Kinase</keyword>
<evidence type="ECO:0000256" key="4">
    <source>
        <dbReference type="ARBA" id="ARBA00022840"/>
    </source>
</evidence>
<dbReference type="Gene3D" id="3.30.200.20">
    <property type="entry name" value="Phosphorylase Kinase, domain 1"/>
    <property type="match status" value="1"/>
</dbReference>
<evidence type="ECO:0000313" key="7">
    <source>
        <dbReference type="EMBL" id="MEP0865141.1"/>
    </source>
</evidence>
<dbReference type="SUPFAM" id="SSF56112">
    <property type="entry name" value="Protein kinase-like (PK-like)"/>
    <property type="match status" value="1"/>
</dbReference>
<evidence type="ECO:0000256" key="1">
    <source>
        <dbReference type="ARBA" id="ARBA00022679"/>
    </source>
</evidence>
<dbReference type="Proteomes" id="UP001442494">
    <property type="component" value="Unassembled WGS sequence"/>
</dbReference>
<dbReference type="Pfam" id="PF05419">
    <property type="entry name" value="GUN4"/>
    <property type="match status" value="1"/>
</dbReference>
<dbReference type="PROSITE" id="PS00107">
    <property type="entry name" value="PROTEIN_KINASE_ATP"/>
    <property type="match status" value="1"/>
</dbReference>
<dbReference type="InterPro" id="IPR037215">
    <property type="entry name" value="GUN4-like_sf"/>
</dbReference>
<gene>
    <name evidence="7" type="ORF">NDI37_11760</name>
</gene>
<dbReference type="EMBL" id="JAMPKK010000022">
    <property type="protein sequence ID" value="MEP0865141.1"/>
    <property type="molecule type" value="Genomic_DNA"/>
</dbReference>
<dbReference type="Gene3D" id="1.10.10.1770">
    <property type="entry name" value="Gun4-like"/>
    <property type="match status" value="1"/>
</dbReference>
<keyword evidence="4 5" id="KW-0067">ATP-binding</keyword>
<evidence type="ECO:0000256" key="5">
    <source>
        <dbReference type="PROSITE-ProRule" id="PRU10141"/>
    </source>
</evidence>
<comment type="caution">
    <text evidence="7">The sequence shown here is derived from an EMBL/GenBank/DDBJ whole genome shotgun (WGS) entry which is preliminary data.</text>
</comment>
<evidence type="ECO:0000259" key="6">
    <source>
        <dbReference type="PROSITE" id="PS50011"/>
    </source>
</evidence>
<sequence>MFWTTGQQLDNGKYVIDSVLGQGGFGVTYRARHGRLNDLTFVIKTPNPFLRKDREYARYVERFIKEAQLLAKLCANPHPHIVRVSDFFYEGDMPCLVMEYIAGENLSDLVERKGALPETEAVEYIRQVGDALVFIHQRKLVHRDTHPGNIMLRPGRDADLSRLSQAILIDFGLAGEILPKSPTSRHFANKDFAPYEQMMGSVAPTVDVYCLAASLYYAVTREYPAAAWDRRYHSADLVAPQQHNPRISKDLNQAILSGMALEPENRPQSMGEWLQMLVPEVTGDDRSSEQGIDYNKLRELLASGNWKQADQETADRMLEAIGKERWWDVTSNDISEFPCADLRTIDTLWVKYSNGRFGFSVQKRIWESVTGKPGEGVVVKPGEWDLKIYKKFGDRVGWYVKQKDEWLSNSNLTFTLNAAEGHLPALVWLHPFYPLHPLWINGREISNWVLLSSLVSRLVKCSIA</sequence>
<proteinExistence type="predicted"/>
<evidence type="ECO:0000313" key="8">
    <source>
        <dbReference type="Proteomes" id="UP001442494"/>
    </source>
</evidence>
<name>A0ABV0JNY9_9CYAN</name>